<organism evidence="11 13">
    <name type="scientific">Acutalibacter muris</name>
    <dbReference type="NCBI Taxonomy" id="1796620"/>
    <lineage>
        <taxon>Bacteria</taxon>
        <taxon>Bacillati</taxon>
        <taxon>Bacillota</taxon>
        <taxon>Clostridia</taxon>
        <taxon>Eubacteriales</taxon>
        <taxon>Acutalibacteraceae</taxon>
        <taxon>Acutalibacter</taxon>
    </lineage>
</organism>
<evidence type="ECO:0000256" key="5">
    <source>
        <dbReference type="ARBA" id="ARBA00022801"/>
    </source>
</evidence>
<dbReference type="GO" id="GO:0008408">
    <property type="term" value="F:3'-5' exonuclease activity"/>
    <property type="evidence" value="ECO:0007669"/>
    <property type="project" value="InterPro"/>
</dbReference>
<dbReference type="InterPro" id="IPR004593">
    <property type="entry name" value="SbcD"/>
</dbReference>
<keyword evidence="7" id="KW-0255">Endonuclease</keyword>
<reference evidence="10" key="1">
    <citation type="journal article" date="2017" name="Genome Announc.">
        <title>High-Quality Whole-Genome Sequences of the Oligo-Mouse-Microbiota Bacterial Community.</title>
        <authorList>
            <person name="Garzetti D."/>
            <person name="Brugiroux S."/>
            <person name="Bunk B."/>
            <person name="Pukall R."/>
            <person name="McCoy K.D."/>
            <person name="Macpherson A.J."/>
            <person name="Stecher B."/>
        </authorList>
    </citation>
    <scope>NUCLEOTIDE SEQUENCE</scope>
    <source>
        <strain evidence="10">KB18</strain>
    </source>
</reference>
<evidence type="ECO:0000256" key="7">
    <source>
        <dbReference type="RuleBase" id="RU363069"/>
    </source>
</evidence>
<dbReference type="Gene3D" id="3.60.21.10">
    <property type="match status" value="1"/>
</dbReference>
<dbReference type="InterPro" id="IPR026843">
    <property type="entry name" value="SbcD_C"/>
</dbReference>
<dbReference type="GO" id="GO:0006260">
    <property type="term" value="P:DNA replication"/>
    <property type="evidence" value="ECO:0007669"/>
    <property type="project" value="UniProtKB-KW"/>
</dbReference>
<keyword evidence="5 7" id="KW-0378">Hydrolase</keyword>
<comment type="similarity">
    <text evidence="1 7">Belongs to the SbcD family.</text>
</comment>
<dbReference type="InterPro" id="IPR041796">
    <property type="entry name" value="Mre11_N"/>
</dbReference>
<sequence>MLIYHTSDWHLGRMLYGRSLLSDQEHFLYNVFLPAVEREHPAGVIIAGDIYDRQVAAIEAIRLFDGVLDRLVNLGCKVFAVSGNHDGAGRMAIMKSALRRSGVYIATTLEEAMEPVTLSEGGETVQLALLPYCDPSAVRDLLCDSDLRGETACMGALLDRIRPKLDPKLPRLLVAHCFAAGASLSDSESVFVGGSGQVSPEVFAGFDYVALGHLHGPQPAGENARYSGSPLKYSIGEAGQRKCFLRLEISHGRISCQERDITPLRDVRRIEGSFDELMSGSSEDYVELHLTDRDPVLLAAQRLRPRYPNLLSVTNSWTLKAPGERAGRLSGRDQQAVFTAFMKDVCGLETDGEDLELFREIWREVQP</sequence>
<evidence type="ECO:0000313" key="13">
    <source>
        <dbReference type="Proteomes" id="UP000596035"/>
    </source>
</evidence>
<accession>A0A1Z2XV60</accession>
<feature type="domain" description="Nuclease SbcCD subunit D C-terminal" evidence="9">
    <location>
        <begin position="263"/>
        <end position="344"/>
    </location>
</feature>
<dbReference type="PANTHER" id="PTHR30337:SF0">
    <property type="entry name" value="NUCLEASE SBCCD SUBUNIT D"/>
    <property type="match status" value="1"/>
</dbReference>
<evidence type="ECO:0000313" key="11">
    <source>
        <dbReference type="EMBL" id="QQR31617.1"/>
    </source>
</evidence>
<keyword evidence="6 7" id="KW-0269">Exonuclease</keyword>
<dbReference type="AlphaFoldDB" id="A0A1Z2XV60"/>
<evidence type="ECO:0000256" key="2">
    <source>
        <dbReference type="ARBA" id="ARBA00011322"/>
    </source>
</evidence>
<comment type="function">
    <text evidence="7">SbcCD cleaves DNA hairpin structures. These structures can inhibit DNA replication and are intermediates in certain DNA recombination reactions. The complex acts as a 3'-&gt;5' double strand exonuclease that can open hairpins. It also has a 5' single-strand endonuclease activity.</text>
</comment>
<dbReference type="SUPFAM" id="SSF56300">
    <property type="entry name" value="Metallo-dependent phosphatases"/>
    <property type="match status" value="1"/>
</dbReference>
<evidence type="ECO:0000259" key="9">
    <source>
        <dbReference type="Pfam" id="PF12320"/>
    </source>
</evidence>
<keyword evidence="12" id="KW-1185">Reference proteome</keyword>
<dbReference type="InterPro" id="IPR050535">
    <property type="entry name" value="DNA_Repair-Maintenance_Comp"/>
</dbReference>
<dbReference type="RefSeq" id="WP_066538058.1">
    <property type="nucleotide sequence ID" value="NZ_CP021422.1"/>
</dbReference>
<dbReference type="GO" id="GO:0006310">
    <property type="term" value="P:DNA recombination"/>
    <property type="evidence" value="ECO:0007669"/>
    <property type="project" value="UniProtKB-KW"/>
</dbReference>
<dbReference type="EMBL" id="CP021422">
    <property type="protein sequence ID" value="ASB42336.1"/>
    <property type="molecule type" value="Genomic_DNA"/>
</dbReference>
<keyword evidence="7" id="KW-0235">DNA replication</keyword>
<keyword evidence="7" id="KW-0233">DNA recombination</keyword>
<dbReference type="NCBIfam" id="TIGR00619">
    <property type="entry name" value="sbcd"/>
    <property type="match status" value="1"/>
</dbReference>
<dbReference type="InterPro" id="IPR004843">
    <property type="entry name" value="Calcineurin-like_PHP"/>
</dbReference>
<evidence type="ECO:0000256" key="6">
    <source>
        <dbReference type="ARBA" id="ARBA00022839"/>
    </source>
</evidence>
<reference evidence="12" key="2">
    <citation type="submission" date="2017-05" db="EMBL/GenBank/DDBJ databases">
        <title>Improved OligoMM genomes.</title>
        <authorList>
            <person name="Garzetti D."/>
        </authorList>
    </citation>
    <scope>NUCLEOTIDE SEQUENCE [LARGE SCALE GENOMIC DNA]</scope>
    <source>
        <strain evidence="12">KB18</strain>
    </source>
</reference>
<dbReference type="GO" id="GO:0004519">
    <property type="term" value="F:endonuclease activity"/>
    <property type="evidence" value="ECO:0007669"/>
    <property type="project" value="UniProtKB-KW"/>
</dbReference>
<gene>
    <name evidence="7" type="primary">sbcD</name>
    <name evidence="10" type="ORF">ADH66_17770</name>
    <name evidence="11" type="ORF">I5Q82_08170</name>
</gene>
<dbReference type="PANTHER" id="PTHR30337">
    <property type="entry name" value="COMPONENT OF ATP-DEPENDENT DSDNA EXONUCLEASE"/>
    <property type="match status" value="1"/>
</dbReference>
<protein>
    <recommendedName>
        <fullName evidence="3 7">Nuclease SbcCD subunit D</fullName>
    </recommendedName>
</protein>
<dbReference type="KEGG" id="amur:ADH66_17770"/>
<evidence type="ECO:0000256" key="3">
    <source>
        <dbReference type="ARBA" id="ARBA00013365"/>
    </source>
</evidence>
<keyword evidence="4 7" id="KW-0540">Nuclease</keyword>
<dbReference type="EMBL" id="CP065321">
    <property type="protein sequence ID" value="QQR31617.1"/>
    <property type="molecule type" value="Genomic_DNA"/>
</dbReference>
<dbReference type="Proteomes" id="UP000596035">
    <property type="component" value="Chromosome"/>
</dbReference>
<dbReference type="Pfam" id="PF12320">
    <property type="entry name" value="SbcD_C"/>
    <property type="match status" value="1"/>
</dbReference>
<name>A0A1Z2XV60_9FIRM</name>
<evidence type="ECO:0000256" key="1">
    <source>
        <dbReference type="ARBA" id="ARBA00010555"/>
    </source>
</evidence>
<dbReference type="Pfam" id="PF00149">
    <property type="entry name" value="Metallophos"/>
    <property type="match status" value="1"/>
</dbReference>
<comment type="subunit">
    <text evidence="2 7">Heterodimer of SbcC and SbcD.</text>
</comment>
<reference evidence="11 13" key="3">
    <citation type="submission" date="2020-11" db="EMBL/GenBank/DDBJ databases">
        <title>Closed and high quality bacterial genomes of the OMM12 community.</title>
        <authorList>
            <person name="Marbouty M."/>
            <person name="Lamy-Besnier Q."/>
            <person name="Debarbieux L."/>
            <person name="Koszul R."/>
        </authorList>
    </citation>
    <scope>NUCLEOTIDE SEQUENCE [LARGE SCALE GENOMIC DNA]</scope>
    <source>
        <strain evidence="11 13">KB18</strain>
    </source>
</reference>
<feature type="domain" description="Calcineurin-like phosphoesterase" evidence="8">
    <location>
        <begin position="1"/>
        <end position="216"/>
    </location>
</feature>
<evidence type="ECO:0000259" key="8">
    <source>
        <dbReference type="Pfam" id="PF00149"/>
    </source>
</evidence>
<dbReference type="InterPro" id="IPR029052">
    <property type="entry name" value="Metallo-depent_PP-like"/>
</dbReference>
<dbReference type="CDD" id="cd00840">
    <property type="entry name" value="MPP_Mre11_N"/>
    <property type="match status" value="1"/>
</dbReference>
<evidence type="ECO:0000313" key="10">
    <source>
        <dbReference type="EMBL" id="ASB42336.1"/>
    </source>
</evidence>
<dbReference type="Proteomes" id="UP000196710">
    <property type="component" value="Chromosome"/>
</dbReference>
<proteinExistence type="inferred from homology"/>
<evidence type="ECO:0000256" key="4">
    <source>
        <dbReference type="ARBA" id="ARBA00022722"/>
    </source>
</evidence>
<evidence type="ECO:0000313" key="12">
    <source>
        <dbReference type="Proteomes" id="UP000196710"/>
    </source>
</evidence>